<dbReference type="Proteomes" id="UP000053958">
    <property type="component" value="Unassembled WGS sequence"/>
</dbReference>
<organism evidence="3 4">
    <name type="scientific">Rasamsonia emersonii (strain ATCC 16479 / CBS 393.64 / IMI 116815)</name>
    <dbReference type="NCBI Taxonomy" id="1408163"/>
    <lineage>
        <taxon>Eukaryota</taxon>
        <taxon>Fungi</taxon>
        <taxon>Dikarya</taxon>
        <taxon>Ascomycota</taxon>
        <taxon>Pezizomycotina</taxon>
        <taxon>Eurotiomycetes</taxon>
        <taxon>Eurotiomycetidae</taxon>
        <taxon>Eurotiales</taxon>
        <taxon>Trichocomaceae</taxon>
        <taxon>Rasamsonia</taxon>
    </lineage>
</organism>
<feature type="region of interest" description="Disordered" evidence="1">
    <location>
        <begin position="1"/>
        <end position="39"/>
    </location>
</feature>
<keyword evidence="2" id="KW-0472">Membrane</keyword>
<comment type="caution">
    <text evidence="3">The sequence shown here is derived from an EMBL/GenBank/DDBJ whole genome shotgun (WGS) entry which is preliminary data.</text>
</comment>
<keyword evidence="2" id="KW-0812">Transmembrane</keyword>
<evidence type="ECO:0000313" key="3">
    <source>
        <dbReference type="EMBL" id="KKA18885.1"/>
    </source>
</evidence>
<sequence length="409" mass="45743">MWRRRPSQSEPALPASNPAHAYPFSNPSGSAPMSRRGPIEGPYGHRLTRRVTWRSSTYKLVAYLYVLFVLYLVYLIRDLFFLPFSSSFTSSGGANVPSDHDYLAHFRGRQECGISSLSLYNPPSANDHEQELRGAYCQNRTSLLDALNNGGRQGFDAPYTPQGCHYRWYTTEEICNILDRFDKVIFLGDANLADIYAAFNILLRQDLVHGSLRQWEMSKERLEACKCDYQFSRDQCSLYRLRSSDEVYSNANQNPYSCPSGVSHKFLSISGSPAPSGVREVFNWLLVKSANGKKPIPVIHGLTQQNAISSLDEWLRLARSSGRRVPFLWVGPPAAGNLKDSEYLATKGGGAVSRYTLDTIEAVRQRGVDALGMYNATVQAASLDGSHYGEKTSLVQAMMVINWLAHLDV</sequence>
<feature type="transmembrane region" description="Helical" evidence="2">
    <location>
        <begin position="56"/>
        <end position="76"/>
    </location>
</feature>
<accession>A0A0F4YL97</accession>
<name>A0A0F4YL97_RASE3</name>
<dbReference type="EMBL" id="LASV01000406">
    <property type="protein sequence ID" value="KKA18885.1"/>
    <property type="molecule type" value="Genomic_DNA"/>
</dbReference>
<dbReference type="AlphaFoldDB" id="A0A0F4YL97"/>
<dbReference type="GeneID" id="25319428"/>
<evidence type="ECO:0000256" key="1">
    <source>
        <dbReference type="SAM" id="MobiDB-lite"/>
    </source>
</evidence>
<evidence type="ECO:0000256" key="2">
    <source>
        <dbReference type="SAM" id="Phobius"/>
    </source>
</evidence>
<keyword evidence="4" id="KW-1185">Reference proteome</keyword>
<evidence type="ECO:0000313" key="4">
    <source>
        <dbReference type="Proteomes" id="UP000053958"/>
    </source>
</evidence>
<keyword evidence="2" id="KW-1133">Transmembrane helix</keyword>
<dbReference type="OrthoDB" id="4220182at2759"/>
<dbReference type="STRING" id="1408163.A0A0F4YL97"/>
<dbReference type="RefSeq" id="XP_013325497.1">
    <property type="nucleotide sequence ID" value="XM_013470043.1"/>
</dbReference>
<protein>
    <submittedName>
        <fullName evidence="3">Uncharacterized protein</fullName>
    </submittedName>
</protein>
<gene>
    <name evidence="3" type="ORF">T310_7152</name>
</gene>
<reference evidence="3 4" key="1">
    <citation type="submission" date="2015-04" db="EMBL/GenBank/DDBJ databases">
        <authorList>
            <person name="Heijne W.H."/>
            <person name="Fedorova N.D."/>
            <person name="Nierman W.C."/>
            <person name="Vollebregt A.W."/>
            <person name="Zhao Z."/>
            <person name="Wu L."/>
            <person name="Kumar M."/>
            <person name="Stam H."/>
            <person name="van den Berg M.A."/>
            <person name="Pel H.J."/>
        </authorList>
    </citation>
    <scope>NUCLEOTIDE SEQUENCE [LARGE SCALE GENOMIC DNA]</scope>
    <source>
        <strain evidence="3 4">CBS 393.64</strain>
    </source>
</reference>
<proteinExistence type="predicted"/>